<sequence>MAPAAFLDNLLKRGETLVPHRHHPPLSPASPPPKRVAGNRAARRDGGGGAKPSHSAPSRREEVHWLAGQAPRWRGSAASPAPPLPDLAAGGDGVAKDDG</sequence>
<keyword evidence="3" id="KW-1185">Reference proteome</keyword>
<reference evidence="2" key="1">
    <citation type="submission" date="2015-04" db="UniProtKB">
        <authorList>
            <consortium name="EnsemblPlants"/>
        </authorList>
    </citation>
    <scope>IDENTIFICATION</scope>
</reference>
<feature type="compositionally biased region" description="Pro residues" evidence="1">
    <location>
        <begin position="25"/>
        <end position="34"/>
    </location>
</feature>
<dbReference type="EnsemblPlants" id="OPUNC02G07080.1">
    <property type="protein sequence ID" value="OPUNC02G07080.1"/>
    <property type="gene ID" value="OPUNC02G07080"/>
</dbReference>
<name>A0A0E0JX22_ORYPU</name>
<evidence type="ECO:0000313" key="3">
    <source>
        <dbReference type="Proteomes" id="UP000026962"/>
    </source>
</evidence>
<feature type="region of interest" description="Disordered" evidence="1">
    <location>
        <begin position="13"/>
        <end position="99"/>
    </location>
</feature>
<protein>
    <submittedName>
        <fullName evidence="2">Uncharacterized protein</fullName>
    </submittedName>
</protein>
<accession>A0A0E0JX22</accession>
<evidence type="ECO:0000313" key="2">
    <source>
        <dbReference type="EnsemblPlants" id="OPUNC02G07080.1"/>
    </source>
</evidence>
<proteinExistence type="predicted"/>
<dbReference type="Proteomes" id="UP000026962">
    <property type="component" value="Chromosome 2"/>
</dbReference>
<dbReference type="HOGENOM" id="CLU_2324376_0_0_1"/>
<evidence type="ECO:0000256" key="1">
    <source>
        <dbReference type="SAM" id="MobiDB-lite"/>
    </source>
</evidence>
<reference evidence="2" key="2">
    <citation type="submission" date="2018-05" db="EMBL/GenBank/DDBJ databases">
        <title>OpunRS2 (Oryza punctata Reference Sequence Version 2).</title>
        <authorList>
            <person name="Zhang J."/>
            <person name="Kudrna D."/>
            <person name="Lee S."/>
            <person name="Talag J."/>
            <person name="Welchert J."/>
            <person name="Wing R.A."/>
        </authorList>
    </citation>
    <scope>NUCLEOTIDE SEQUENCE [LARGE SCALE GENOMIC DNA]</scope>
</reference>
<organism evidence="2">
    <name type="scientific">Oryza punctata</name>
    <name type="common">Red rice</name>
    <dbReference type="NCBI Taxonomy" id="4537"/>
    <lineage>
        <taxon>Eukaryota</taxon>
        <taxon>Viridiplantae</taxon>
        <taxon>Streptophyta</taxon>
        <taxon>Embryophyta</taxon>
        <taxon>Tracheophyta</taxon>
        <taxon>Spermatophyta</taxon>
        <taxon>Magnoliopsida</taxon>
        <taxon>Liliopsida</taxon>
        <taxon>Poales</taxon>
        <taxon>Poaceae</taxon>
        <taxon>BOP clade</taxon>
        <taxon>Oryzoideae</taxon>
        <taxon>Oryzeae</taxon>
        <taxon>Oryzinae</taxon>
        <taxon>Oryza</taxon>
    </lineage>
</organism>
<dbReference type="AlphaFoldDB" id="A0A0E0JX22"/>
<dbReference type="Gramene" id="OPUNC02G07080.1">
    <property type="protein sequence ID" value="OPUNC02G07080.1"/>
    <property type="gene ID" value="OPUNC02G07080"/>
</dbReference>